<evidence type="ECO:0000313" key="8">
    <source>
        <dbReference type="EMBL" id="CAD2071401.1"/>
    </source>
</evidence>
<feature type="transmembrane region" description="Helical" evidence="6">
    <location>
        <begin position="219"/>
        <end position="243"/>
    </location>
</feature>
<gene>
    <name evidence="8" type="ORF">JEODO184_00229</name>
</gene>
<dbReference type="Pfam" id="PF12698">
    <property type="entry name" value="ABC2_membrane_3"/>
    <property type="match status" value="1"/>
</dbReference>
<feature type="transmembrane region" description="Helical" evidence="6">
    <location>
        <begin position="389"/>
        <end position="407"/>
    </location>
</feature>
<keyword evidence="3 6" id="KW-0812">Transmembrane</keyword>
<evidence type="ECO:0000256" key="6">
    <source>
        <dbReference type="SAM" id="Phobius"/>
    </source>
</evidence>
<keyword evidence="4 6" id="KW-1133">Transmembrane helix</keyword>
<evidence type="ECO:0000259" key="7">
    <source>
        <dbReference type="Pfam" id="PF12698"/>
    </source>
</evidence>
<evidence type="ECO:0000256" key="2">
    <source>
        <dbReference type="ARBA" id="ARBA00022475"/>
    </source>
</evidence>
<sequence>MRKDVLAMKFMKDTGVFIANDIKRLKRKWLSLPLLFILPILFIVSLIFLLSNLVSEETDVDIAIGLVNLDENDMTKTLVDSLSEETDLTKGLSMESMSIEDAEEKIEHDKVSAFIVFPANFAENMMAGKKSDLEVTGNPKRQFESYVISSAVDTLIRHIRNSQSNILTLNHYAKDFGMSDEERHDLIFKEFVNQFIQVLSSDTLMDEDEKSQNFTSGNAYLVVNGLFIVFTVWVYMLYVLLMKDTPSGIQDRMKMLKVSLLSEGLGRLISIFIAIIIPILLVLGLSIYMLDIPLTLDNILRVISLLILHILITVVLLNLVDWLSLSVRISLITQSLVILFIVVFSGSLLPRIYFPTYLDKIFDYFYGYQSLNWLEEIMLNGRFTMEIDVLMVTLVIVIILMIIISYIKGRRFT</sequence>
<dbReference type="PANTHER" id="PTHR30294:SF29">
    <property type="entry name" value="MULTIDRUG ABC TRANSPORTER PERMEASE YBHS-RELATED"/>
    <property type="match status" value="1"/>
</dbReference>
<dbReference type="InterPro" id="IPR013525">
    <property type="entry name" value="ABC2_TM"/>
</dbReference>
<feature type="transmembrane region" description="Helical" evidence="6">
    <location>
        <begin position="335"/>
        <end position="354"/>
    </location>
</feature>
<feature type="transmembrane region" description="Helical" evidence="6">
    <location>
        <begin position="29"/>
        <end position="50"/>
    </location>
</feature>
<protein>
    <submittedName>
        <fullName evidence="8">ABC-2 family transporter protein</fullName>
    </submittedName>
</protein>
<dbReference type="EMBL" id="CAJEWD010000003">
    <property type="protein sequence ID" value="CAD2071401.1"/>
    <property type="molecule type" value="Genomic_DNA"/>
</dbReference>
<evidence type="ECO:0000256" key="5">
    <source>
        <dbReference type="ARBA" id="ARBA00023136"/>
    </source>
</evidence>
<reference evidence="8 9" key="1">
    <citation type="submission" date="2020-07" db="EMBL/GenBank/DDBJ databases">
        <authorList>
            <person name="Criscuolo A."/>
        </authorList>
    </citation>
    <scope>NUCLEOTIDE SEQUENCE [LARGE SCALE GENOMIC DNA]</scope>
    <source>
        <strain evidence="8">CIP111649</strain>
    </source>
</reference>
<keyword evidence="9" id="KW-1185">Reference proteome</keyword>
<feature type="transmembrane region" description="Helical" evidence="6">
    <location>
        <begin position="302"/>
        <end position="323"/>
    </location>
</feature>
<accession>A0A6V7R232</accession>
<keyword evidence="2" id="KW-1003">Cell membrane</keyword>
<organism evidence="8 9">
    <name type="scientific">Jeotgalicoccus meleagridis</name>
    <dbReference type="NCBI Taxonomy" id="2759181"/>
    <lineage>
        <taxon>Bacteria</taxon>
        <taxon>Bacillati</taxon>
        <taxon>Bacillota</taxon>
        <taxon>Bacilli</taxon>
        <taxon>Bacillales</taxon>
        <taxon>Staphylococcaceae</taxon>
        <taxon>Jeotgalicoccus</taxon>
    </lineage>
</organism>
<name>A0A6V7R232_9STAP</name>
<proteinExistence type="predicted"/>
<evidence type="ECO:0000256" key="3">
    <source>
        <dbReference type="ARBA" id="ARBA00022692"/>
    </source>
</evidence>
<dbReference type="Gene3D" id="3.40.1710.10">
    <property type="entry name" value="abc type-2 transporter like domain"/>
    <property type="match status" value="1"/>
</dbReference>
<dbReference type="InterPro" id="IPR051449">
    <property type="entry name" value="ABC-2_transporter_component"/>
</dbReference>
<dbReference type="GO" id="GO:0140359">
    <property type="term" value="F:ABC-type transporter activity"/>
    <property type="evidence" value="ECO:0007669"/>
    <property type="project" value="InterPro"/>
</dbReference>
<evidence type="ECO:0000256" key="1">
    <source>
        <dbReference type="ARBA" id="ARBA00004651"/>
    </source>
</evidence>
<dbReference type="Proteomes" id="UP000589351">
    <property type="component" value="Unassembled WGS sequence"/>
</dbReference>
<evidence type="ECO:0000313" key="9">
    <source>
        <dbReference type="Proteomes" id="UP000589351"/>
    </source>
</evidence>
<keyword evidence="5 6" id="KW-0472">Membrane</keyword>
<feature type="transmembrane region" description="Helical" evidence="6">
    <location>
        <begin position="264"/>
        <end position="290"/>
    </location>
</feature>
<comment type="subcellular location">
    <subcellularLocation>
        <location evidence="1">Cell membrane</location>
        <topology evidence="1">Multi-pass membrane protein</topology>
    </subcellularLocation>
</comment>
<dbReference type="PANTHER" id="PTHR30294">
    <property type="entry name" value="MEMBRANE COMPONENT OF ABC TRANSPORTER YHHJ-RELATED"/>
    <property type="match status" value="1"/>
</dbReference>
<dbReference type="AlphaFoldDB" id="A0A6V7R232"/>
<dbReference type="GO" id="GO:0005886">
    <property type="term" value="C:plasma membrane"/>
    <property type="evidence" value="ECO:0007669"/>
    <property type="project" value="UniProtKB-SubCell"/>
</dbReference>
<dbReference type="RefSeq" id="WP_185124795.1">
    <property type="nucleotide sequence ID" value="NZ_CAJEWD010000003.1"/>
</dbReference>
<comment type="caution">
    <text evidence="8">The sequence shown here is derived from an EMBL/GenBank/DDBJ whole genome shotgun (WGS) entry which is preliminary data.</text>
</comment>
<feature type="domain" description="ABC-2 type transporter transmembrane" evidence="7">
    <location>
        <begin position="32"/>
        <end position="406"/>
    </location>
</feature>
<evidence type="ECO:0000256" key="4">
    <source>
        <dbReference type="ARBA" id="ARBA00022989"/>
    </source>
</evidence>